<sequence>MSALEVRGLTVTYPDGHRALDDVDLRIDDGERWAVVGRSGSGKSTLVRTVLGLLPAGTTVTGSVRVSGREILGLPEVRGVRNSWLTPAKKSVLARSSSASASARSRSAS</sequence>
<gene>
    <name evidence="6" type="ORF">WHI96_23630</name>
</gene>
<evidence type="ECO:0000313" key="6">
    <source>
        <dbReference type="EMBL" id="MEQ3541810.1"/>
    </source>
</evidence>
<comment type="caution">
    <text evidence="6">The sequence shown here is derived from an EMBL/GenBank/DDBJ whole genome shotgun (WGS) entry which is preliminary data.</text>
</comment>
<name>A0ABV1K0R2_9PSEU</name>
<keyword evidence="7" id="KW-1185">Reference proteome</keyword>
<evidence type="ECO:0000313" key="7">
    <source>
        <dbReference type="Proteomes" id="UP001464923"/>
    </source>
</evidence>
<dbReference type="Pfam" id="PF00005">
    <property type="entry name" value="ABC_tran"/>
    <property type="match status" value="1"/>
</dbReference>
<evidence type="ECO:0000256" key="2">
    <source>
        <dbReference type="ARBA" id="ARBA00022448"/>
    </source>
</evidence>
<protein>
    <submittedName>
        <fullName evidence="6">ATP-binding cassette domain-containing protein</fullName>
    </submittedName>
</protein>
<dbReference type="Proteomes" id="UP001464923">
    <property type="component" value="Unassembled WGS sequence"/>
</dbReference>
<dbReference type="SUPFAM" id="SSF52540">
    <property type="entry name" value="P-loop containing nucleoside triphosphate hydrolases"/>
    <property type="match status" value="1"/>
</dbReference>
<dbReference type="InterPro" id="IPR027417">
    <property type="entry name" value="P-loop_NTPase"/>
</dbReference>
<evidence type="ECO:0000259" key="5">
    <source>
        <dbReference type="Pfam" id="PF00005"/>
    </source>
</evidence>
<keyword evidence="2" id="KW-0813">Transport</keyword>
<dbReference type="EMBL" id="JBEDNP010000018">
    <property type="protein sequence ID" value="MEQ3541810.1"/>
    <property type="molecule type" value="Genomic_DNA"/>
</dbReference>
<keyword evidence="4 6" id="KW-0067">ATP-binding</keyword>
<keyword evidence="3" id="KW-0547">Nucleotide-binding</keyword>
<dbReference type="GO" id="GO:0005524">
    <property type="term" value="F:ATP binding"/>
    <property type="evidence" value="ECO:0007669"/>
    <property type="project" value="UniProtKB-KW"/>
</dbReference>
<dbReference type="InterPro" id="IPR003439">
    <property type="entry name" value="ABC_transporter-like_ATP-bd"/>
</dbReference>
<reference evidence="6 7" key="1">
    <citation type="submission" date="2024-03" db="EMBL/GenBank/DDBJ databases">
        <title>Draft genome sequence of Pseudonocardia tropica JCM 19149.</title>
        <authorList>
            <person name="Butdee W."/>
            <person name="Duangmal K."/>
        </authorList>
    </citation>
    <scope>NUCLEOTIDE SEQUENCE [LARGE SCALE GENOMIC DNA]</scope>
    <source>
        <strain evidence="6 7">JCM 19149</strain>
    </source>
</reference>
<evidence type="ECO:0000256" key="3">
    <source>
        <dbReference type="ARBA" id="ARBA00022741"/>
    </source>
</evidence>
<dbReference type="Gene3D" id="3.40.50.300">
    <property type="entry name" value="P-loop containing nucleotide triphosphate hydrolases"/>
    <property type="match status" value="1"/>
</dbReference>
<proteinExistence type="inferred from homology"/>
<feature type="domain" description="ABC transporter" evidence="5">
    <location>
        <begin position="20"/>
        <end position="76"/>
    </location>
</feature>
<evidence type="ECO:0000256" key="1">
    <source>
        <dbReference type="ARBA" id="ARBA00005417"/>
    </source>
</evidence>
<dbReference type="InterPro" id="IPR050095">
    <property type="entry name" value="ECF_ABC_transporter_ATP-bd"/>
</dbReference>
<organism evidence="6 7">
    <name type="scientific">Pseudonocardia tropica</name>
    <dbReference type="NCBI Taxonomy" id="681289"/>
    <lineage>
        <taxon>Bacteria</taxon>
        <taxon>Bacillati</taxon>
        <taxon>Actinomycetota</taxon>
        <taxon>Actinomycetes</taxon>
        <taxon>Pseudonocardiales</taxon>
        <taxon>Pseudonocardiaceae</taxon>
        <taxon>Pseudonocardia</taxon>
    </lineage>
</organism>
<dbReference type="RefSeq" id="WP_345647398.1">
    <property type="nucleotide sequence ID" value="NZ_BAABLY010000050.1"/>
</dbReference>
<dbReference type="PANTHER" id="PTHR43553">
    <property type="entry name" value="HEAVY METAL TRANSPORTER"/>
    <property type="match status" value="1"/>
</dbReference>
<comment type="similarity">
    <text evidence="1">Belongs to the ABC transporter superfamily.</text>
</comment>
<evidence type="ECO:0000256" key="4">
    <source>
        <dbReference type="ARBA" id="ARBA00022840"/>
    </source>
</evidence>
<accession>A0ABV1K0R2</accession>